<feature type="non-terminal residue" evidence="1">
    <location>
        <position position="1"/>
    </location>
</feature>
<sequence length="54" mass="5859">INYFVAQKYVEALKDMASAENHKVIMMPLEASNVIGSIAGITELAKEAFTKKGS</sequence>
<reference evidence="1" key="1">
    <citation type="journal article" date="2020" name="mSystems">
        <title>Genome- and Community-Level Interaction Insights into Carbon Utilization and Element Cycling Functions of Hydrothermarchaeota in Hydrothermal Sediment.</title>
        <authorList>
            <person name="Zhou Z."/>
            <person name="Liu Y."/>
            <person name="Xu W."/>
            <person name="Pan J."/>
            <person name="Luo Z.H."/>
            <person name="Li M."/>
        </authorList>
    </citation>
    <scope>NUCLEOTIDE SEQUENCE [LARGE SCALE GENOMIC DNA]</scope>
    <source>
        <strain evidence="1">HyVt-380</strain>
    </source>
</reference>
<dbReference type="AlphaFoldDB" id="A0A7C1VZ75"/>
<comment type="caution">
    <text evidence="1">The sequence shown here is derived from an EMBL/GenBank/DDBJ whole genome shotgun (WGS) entry which is preliminary data.</text>
</comment>
<proteinExistence type="predicted"/>
<gene>
    <name evidence="1" type="ORF">ENI26_02565</name>
</gene>
<dbReference type="Proteomes" id="UP000886384">
    <property type="component" value="Unassembled WGS sequence"/>
</dbReference>
<dbReference type="EMBL" id="DRHY01000058">
    <property type="protein sequence ID" value="HEC73237.1"/>
    <property type="molecule type" value="Genomic_DNA"/>
</dbReference>
<organism evidence="1">
    <name type="scientific">Methylophaga aminisulfidivorans</name>
    <dbReference type="NCBI Taxonomy" id="230105"/>
    <lineage>
        <taxon>Bacteria</taxon>
        <taxon>Pseudomonadati</taxon>
        <taxon>Pseudomonadota</taxon>
        <taxon>Gammaproteobacteria</taxon>
        <taxon>Thiotrichales</taxon>
        <taxon>Piscirickettsiaceae</taxon>
        <taxon>Methylophaga</taxon>
    </lineage>
</organism>
<evidence type="ECO:0000313" key="1">
    <source>
        <dbReference type="EMBL" id="HEC73237.1"/>
    </source>
</evidence>
<name>A0A7C1VZ75_9GAMM</name>
<accession>A0A7C1VZ75</accession>
<protein>
    <submittedName>
        <fullName evidence="1">SPFH/Band 7/PHB domain protein</fullName>
    </submittedName>
</protein>